<comment type="subcellular location">
    <subcellularLocation>
        <location evidence="1">Cell membrane</location>
    </subcellularLocation>
</comment>
<accession>A0AAD8EC49</accession>
<dbReference type="PRINTS" id="PR01609">
    <property type="entry name" value="CD36FAMILY"/>
</dbReference>
<protein>
    <recommendedName>
        <fullName evidence="10">Sensory neuron membrane protein 2</fullName>
    </recommendedName>
</protein>
<gene>
    <name evidence="8" type="ORF">L9F63_020778</name>
</gene>
<reference evidence="8" key="2">
    <citation type="submission" date="2023-05" db="EMBL/GenBank/DDBJ databases">
        <authorList>
            <person name="Fouks B."/>
        </authorList>
    </citation>
    <scope>NUCLEOTIDE SEQUENCE</scope>
    <source>
        <strain evidence="8">Stay&amp;Tobe</strain>
        <tissue evidence="8">Testes</tissue>
    </source>
</reference>
<dbReference type="GO" id="GO:0005737">
    <property type="term" value="C:cytoplasm"/>
    <property type="evidence" value="ECO:0007669"/>
    <property type="project" value="TreeGrafter"/>
</dbReference>
<proteinExistence type="inferred from homology"/>
<dbReference type="Proteomes" id="UP001233999">
    <property type="component" value="Unassembled WGS sequence"/>
</dbReference>
<evidence type="ECO:0000256" key="6">
    <source>
        <dbReference type="ARBA" id="ARBA00023136"/>
    </source>
</evidence>
<dbReference type="PANTHER" id="PTHR11923:SF93">
    <property type="entry name" value="GH07959P-RELATED"/>
    <property type="match status" value="1"/>
</dbReference>
<evidence type="ECO:0000256" key="7">
    <source>
        <dbReference type="ARBA" id="ARBA00023180"/>
    </source>
</evidence>
<keyword evidence="6" id="KW-0472">Membrane</keyword>
<reference evidence="8" key="1">
    <citation type="journal article" date="2023" name="IScience">
        <title>Live-bearing cockroach genome reveals convergent evolutionary mechanisms linked to viviparity in insects and beyond.</title>
        <authorList>
            <person name="Fouks B."/>
            <person name="Harrison M.C."/>
            <person name="Mikhailova A.A."/>
            <person name="Marchal E."/>
            <person name="English S."/>
            <person name="Carruthers M."/>
            <person name="Jennings E.C."/>
            <person name="Chiamaka E.L."/>
            <person name="Frigard R.A."/>
            <person name="Pippel M."/>
            <person name="Attardo G.M."/>
            <person name="Benoit J.B."/>
            <person name="Bornberg-Bauer E."/>
            <person name="Tobe S.S."/>
        </authorList>
    </citation>
    <scope>NUCLEOTIDE SEQUENCE</scope>
    <source>
        <strain evidence="8">Stay&amp;Tobe</strain>
    </source>
</reference>
<evidence type="ECO:0000313" key="9">
    <source>
        <dbReference type="Proteomes" id="UP001233999"/>
    </source>
</evidence>
<name>A0AAD8EC49_DIPPU</name>
<evidence type="ECO:0000313" key="8">
    <source>
        <dbReference type="EMBL" id="KAJ9584878.1"/>
    </source>
</evidence>
<dbReference type="InterPro" id="IPR002159">
    <property type="entry name" value="CD36_fam"/>
</dbReference>
<keyword evidence="3" id="KW-1003">Cell membrane</keyword>
<comment type="caution">
    <text evidence="8">The sequence shown here is derived from an EMBL/GenBank/DDBJ whole genome shotgun (WGS) entry which is preliminary data.</text>
</comment>
<sequence length="240" mass="27173">MKHRNLILCTGLSGFVVFVAGVALGWFGFPVIILREVRNGVVLANDSEAFERWRKLPIPIQYKVYLFNVTNPDDVMQGANPIVQEVGPYHYDEYREKYDIVSEEDDTLSYYENTTFFFNQEMSGNNSPDDVINFLNVALLGSVLTVQKQYGTSAFGMVSTVVETMFIESDSVFRAATVRSLLWEGVTVINCSSSKFICDMMRNQLPKTMVESAPGVFDFSFFGYKNSTNNGKIQNKQRDC</sequence>
<dbReference type="PANTHER" id="PTHR11923">
    <property type="entry name" value="SCAVENGER RECEPTOR CLASS B TYPE-1 SR-B1"/>
    <property type="match status" value="1"/>
</dbReference>
<evidence type="ECO:0000256" key="5">
    <source>
        <dbReference type="ARBA" id="ARBA00022989"/>
    </source>
</evidence>
<evidence type="ECO:0000256" key="1">
    <source>
        <dbReference type="ARBA" id="ARBA00004236"/>
    </source>
</evidence>
<keyword evidence="9" id="KW-1185">Reference proteome</keyword>
<evidence type="ECO:0008006" key="10">
    <source>
        <dbReference type="Google" id="ProtNLM"/>
    </source>
</evidence>
<keyword evidence="4" id="KW-0812">Transmembrane</keyword>
<dbReference type="Pfam" id="PF01130">
    <property type="entry name" value="CD36"/>
    <property type="match status" value="1"/>
</dbReference>
<dbReference type="AlphaFoldDB" id="A0AAD8EC49"/>
<evidence type="ECO:0000256" key="3">
    <source>
        <dbReference type="ARBA" id="ARBA00022475"/>
    </source>
</evidence>
<keyword evidence="5" id="KW-1133">Transmembrane helix</keyword>
<evidence type="ECO:0000256" key="4">
    <source>
        <dbReference type="ARBA" id="ARBA00022692"/>
    </source>
</evidence>
<organism evidence="8 9">
    <name type="scientific">Diploptera punctata</name>
    <name type="common">Pacific beetle cockroach</name>
    <dbReference type="NCBI Taxonomy" id="6984"/>
    <lineage>
        <taxon>Eukaryota</taxon>
        <taxon>Metazoa</taxon>
        <taxon>Ecdysozoa</taxon>
        <taxon>Arthropoda</taxon>
        <taxon>Hexapoda</taxon>
        <taxon>Insecta</taxon>
        <taxon>Pterygota</taxon>
        <taxon>Neoptera</taxon>
        <taxon>Polyneoptera</taxon>
        <taxon>Dictyoptera</taxon>
        <taxon>Blattodea</taxon>
        <taxon>Blaberoidea</taxon>
        <taxon>Blaberidae</taxon>
        <taxon>Diplopterinae</taxon>
        <taxon>Diploptera</taxon>
    </lineage>
</organism>
<keyword evidence="7" id="KW-0325">Glycoprotein</keyword>
<dbReference type="GO" id="GO:0005044">
    <property type="term" value="F:scavenger receptor activity"/>
    <property type="evidence" value="ECO:0007669"/>
    <property type="project" value="TreeGrafter"/>
</dbReference>
<dbReference type="EMBL" id="JASPKZ010007346">
    <property type="protein sequence ID" value="KAJ9584878.1"/>
    <property type="molecule type" value="Genomic_DNA"/>
</dbReference>
<dbReference type="GO" id="GO:0005886">
    <property type="term" value="C:plasma membrane"/>
    <property type="evidence" value="ECO:0007669"/>
    <property type="project" value="UniProtKB-SubCell"/>
</dbReference>
<comment type="similarity">
    <text evidence="2">Belongs to the CD36 family.</text>
</comment>
<evidence type="ECO:0000256" key="2">
    <source>
        <dbReference type="ARBA" id="ARBA00010532"/>
    </source>
</evidence>